<dbReference type="NCBIfam" id="TIGR00737">
    <property type="entry name" value="nifR3_yhdG"/>
    <property type="match status" value="1"/>
</dbReference>
<dbReference type="Gene3D" id="3.20.20.70">
    <property type="entry name" value="Aldolase class I"/>
    <property type="match status" value="1"/>
</dbReference>
<comment type="similarity">
    <text evidence="12">Belongs to the dus family.</text>
</comment>
<evidence type="ECO:0000256" key="1">
    <source>
        <dbReference type="ARBA" id="ARBA00001917"/>
    </source>
</evidence>
<reference evidence="16 17" key="1">
    <citation type="submission" date="2016-06" db="EMBL/GenBank/DDBJ databases">
        <title>Respiratory ammonification of nitrate coupled to the oxidation of elemental sulfur in deep-sea autotrophic thermophilic bacteria.</title>
        <authorList>
            <person name="Slobodkina G.B."/>
            <person name="Mardanov A.V."/>
            <person name="Ravin N.V."/>
            <person name="Frolova A.A."/>
            <person name="Viryasiv M.B."/>
            <person name="Chernyh N.A."/>
            <person name="Bonch-Osmolovskaya E.A."/>
            <person name="Slobodkin A.I."/>
        </authorList>
    </citation>
    <scope>NUCLEOTIDE SEQUENCE [LARGE SCALE GENOMIC DNA]</scope>
    <source>
        <strain evidence="16 17">S69</strain>
    </source>
</reference>
<feature type="binding site" evidence="14">
    <location>
        <begin position="231"/>
        <end position="232"/>
    </location>
    <ligand>
        <name>FMN</name>
        <dbReference type="ChEBI" id="CHEBI:58210"/>
    </ligand>
</feature>
<dbReference type="AlphaFoldDB" id="A0A1B9F6X7"/>
<feature type="active site" description="Proton donor" evidence="13">
    <location>
        <position position="107"/>
    </location>
</feature>
<comment type="catalytic activity">
    <reaction evidence="11">
        <text>a 5,6-dihydrouridine in tRNA + NAD(+) = a uridine in tRNA + NADH + H(+)</text>
        <dbReference type="Rhea" id="RHEA:54452"/>
        <dbReference type="Rhea" id="RHEA-COMP:13339"/>
        <dbReference type="Rhea" id="RHEA-COMP:13887"/>
        <dbReference type="ChEBI" id="CHEBI:15378"/>
        <dbReference type="ChEBI" id="CHEBI:57540"/>
        <dbReference type="ChEBI" id="CHEBI:57945"/>
        <dbReference type="ChEBI" id="CHEBI:65315"/>
        <dbReference type="ChEBI" id="CHEBI:74443"/>
    </reaction>
</comment>
<dbReference type="PROSITE" id="PS01136">
    <property type="entry name" value="UPF0034"/>
    <property type="match status" value="1"/>
</dbReference>
<feature type="binding site" evidence="14">
    <location>
        <position position="176"/>
    </location>
    <ligand>
        <name>FMN</name>
        <dbReference type="ChEBI" id="CHEBI:58210"/>
    </ligand>
</feature>
<keyword evidence="6 12" id="KW-0819">tRNA processing</keyword>
<evidence type="ECO:0000256" key="6">
    <source>
        <dbReference type="ARBA" id="ARBA00022694"/>
    </source>
</evidence>
<dbReference type="EMBL" id="MAGO01000004">
    <property type="protein sequence ID" value="OCC15699.1"/>
    <property type="molecule type" value="Genomic_DNA"/>
</dbReference>
<dbReference type="InterPro" id="IPR024036">
    <property type="entry name" value="tRNA-dHydroUridine_Synthase_C"/>
</dbReference>
<evidence type="ECO:0000259" key="15">
    <source>
        <dbReference type="Pfam" id="PF01207"/>
    </source>
</evidence>
<feature type="binding site" evidence="14">
    <location>
        <position position="77"/>
    </location>
    <ligand>
        <name>FMN</name>
        <dbReference type="ChEBI" id="CHEBI:58210"/>
    </ligand>
</feature>
<sequence>MSETGLDYILKTVHCRPIIALAPLAGLTDHPFRKICTRFGADFAVTEMISSEALIRRVPKTLHMLKYVDEEPRTLVQIMGSSPKVMAEAAKIAEDLGAMAIDINMGCPEKRIVSQGAGSALLKDPERAVQIVKEVVKAVDLPVTVKIRLGWGHGEFQAKELVKVFENLGIKMVVIHARTRNQMFRGTPNWLALSSISQDLKIPLIANGDVVNSATFKSCLSQAKAQGVMIGRGALGRPWIFSQLNATSNEAPKEEMLHMHKDLILEHLHSIISFYGSHRAITPLRLHLSWYSKGLKGSAKFRETLTRTQSPSSMINEFEKFIV</sequence>
<evidence type="ECO:0000256" key="3">
    <source>
        <dbReference type="ARBA" id="ARBA00022555"/>
    </source>
</evidence>
<evidence type="ECO:0000256" key="2">
    <source>
        <dbReference type="ARBA" id="ARBA00002790"/>
    </source>
</evidence>
<organism evidence="16 17">
    <name type="scientific">Dissulfuribacter thermophilus</name>
    <dbReference type="NCBI Taxonomy" id="1156395"/>
    <lineage>
        <taxon>Bacteria</taxon>
        <taxon>Pseudomonadati</taxon>
        <taxon>Thermodesulfobacteriota</taxon>
        <taxon>Dissulfuribacteria</taxon>
        <taxon>Dissulfuribacterales</taxon>
        <taxon>Dissulfuribacteraceae</taxon>
        <taxon>Dissulfuribacter</taxon>
    </lineage>
</organism>
<comment type="catalytic activity">
    <reaction evidence="10">
        <text>a 5,6-dihydrouridine in tRNA + NADP(+) = a uridine in tRNA + NADPH + H(+)</text>
        <dbReference type="Rhea" id="RHEA:23624"/>
        <dbReference type="Rhea" id="RHEA-COMP:13339"/>
        <dbReference type="Rhea" id="RHEA-COMP:13887"/>
        <dbReference type="ChEBI" id="CHEBI:15378"/>
        <dbReference type="ChEBI" id="CHEBI:57783"/>
        <dbReference type="ChEBI" id="CHEBI:58349"/>
        <dbReference type="ChEBI" id="CHEBI:65315"/>
        <dbReference type="ChEBI" id="CHEBI:74443"/>
    </reaction>
</comment>
<evidence type="ECO:0000313" key="17">
    <source>
        <dbReference type="Proteomes" id="UP000093080"/>
    </source>
</evidence>
<keyword evidence="3" id="KW-0820">tRNA-binding</keyword>
<dbReference type="InterPro" id="IPR018517">
    <property type="entry name" value="tRNA_hU_synthase_CS"/>
</dbReference>
<dbReference type="GO" id="GO:0017150">
    <property type="term" value="F:tRNA dihydrouridine synthase activity"/>
    <property type="evidence" value="ECO:0007669"/>
    <property type="project" value="InterPro"/>
</dbReference>
<dbReference type="OrthoDB" id="9764501at2"/>
<name>A0A1B9F6X7_9BACT</name>
<dbReference type="CDD" id="cd02801">
    <property type="entry name" value="DUS_like_FMN"/>
    <property type="match status" value="1"/>
</dbReference>
<evidence type="ECO:0000256" key="5">
    <source>
        <dbReference type="ARBA" id="ARBA00022643"/>
    </source>
</evidence>
<dbReference type="GO" id="GO:0050660">
    <property type="term" value="F:flavin adenine dinucleotide binding"/>
    <property type="evidence" value="ECO:0007669"/>
    <property type="project" value="InterPro"/>
</dbReference>
<evidence type="ECO:0000256" key="14">
    <source>
        <dbReference type="PIRSR" id="PIRSR006621-2"/>
    </source>
</evidence>
<keyword evidence="9 12" id="KW-0560">Oxidoreductase</keyword>
<comment type="caution">
    <text evidence="16">The sequence shown here is derived from an EMBL/GenBank/DDBJ whole genome shotgun (WGS) entry which is preliminary data.</text>
</comment>
<evidence type="ECO:0000256" key="8">
    <source>
        <dbReference type="ARBA" id="ARBA00022884"/>
    </source>
</evidence>
<dbReference type="SUPFAM" id="SSF51395">
    <property type="entry name" value="FMN-linked oxidoreductases"/>
    <property type="match status" value="1"/>
</dbReference>
<dbReference type="RefSeq" id="WP_067617119.1">
    <property type="nucleotide sequence ID" value="NZ_MAGO01000004.1"/>
</dbReference>
<dbReference type="Gene3D" id="1.10.1200.80">
    <property type="entry name" value="Putative flavin oxidoreducatase, domain 2"/>
    <property type="match status" value="1"/>
</dbReference>
<proteinExistence type="inferred from homology"/>
<evidence type="ECO:0000256" key="11">
    <source>
        <dbReference type="ARBA" id="ARBA00048802"/>
    </source>
</evidence>
<dbReference type="Pfam" id="PF01207">
    <property type="entry name" value="Dus"/>
    <property type="match status" value="1"/>
</dbReference>
<evidence type="ECO:0000256" key="12">
    <source>
        <dbReference type="PIRNR" id="PIRNR006621"/>
    </source>
</evidence>
<dbReference type="PANTHER" id="PTHR45846">
    <property type="entry name" value="TRNA-DIHYDROURIDINE(47) SYNTHASE [NAD(P)(+)]-LIKE"/>
    <property type="match status" value="1"/>
</dbReference>
<feature type="binding site" evidence="14">
    <location>
        <position position="146"/>
    </location>
    <ligand>
        <name>FMN</name>
        <dbReference type="ChEBI" id="CHEBI:58210"/>
    </ligand>
</feature>
<dbReference type="PATRIC" id="fig|1156395.6.peg.1067"/>
<keyword evidence="14" id="KW-0547">Nucleotide-binding</keyword>
<keyword evidence="4 12" id="KW-0285">Flavoprotein</keyword>
<comment type="cofactor">
    <cofactor evidence="1 12 14">
        <name>FMN</name>
        <dbReference type="ChEBI" id="CHEBI:58210"/>
    </cofactor>
</comment>
<keyword evidence="7" id="KW-0521">NADP</keyword>
<dbReference type="InterPro" id="IPR035587">
    <property type="entry name" value="DUS-like_FMN-bd"/>
</dbReference>
<evidence type="ECO:0000256" key="13">
    <source>
        <dbReference type="PIRSR" id="PIRSR006621-1"/>
    </source>
</evidence>
<dbReference type="EC" id="1.3.1.-" evidence="12"/>
<accession>A0A1B9F6X7</accession>
<keyword evidence="17" id="KW-1185">Reference proteome</keyword>
<protein>
    <recommendedName>
        <fullName evidence="12">tRNA-dihydrouridine synthase</fullName>
        <ecNumber evidence="12">1.3.1.-</ecNumber>
    </recommendedName>
</protein>
<dbReference type="STRING" id="1156395.DBT_1050"/>
<dbReference type="InterPro" id="IPR004652">
    <property type="entry name" value="DusB-like"/>
</dbReference>
<dbReference type="Proteomes" id="UP000093080">
    <property type="component" value="Unassembled WGS sequence"/>
</dbReference>
<comment type="function">
    <text evidence="2 12">Catalyzes the synthesis of 5,6-dihydrouridine (D), a modified base found in the D-loop of most tRNAs, via the reduction of the C5-C6 double bond in target uridines.</text>
</comment>
<dbReference type="PIRSF" id="PIRSF006621">
    <property type="entry name" value="Dus"/>
    <property type="match status" value="1"/>
</dbReference>
<gene>
    <name evidence="16" type="ORF">DBT_1050</name>
</gene>
<evidence type="ECO:0000256" key="10">
    <source>
        <dbReference type="ARBA" id="ARBA00048205"/>
    </source>
</evidence>
<evidence type="ECO:0000313" key="16">
    <source>
        <dbReference type="EMBL" id="OCC15699.1"/>
    </source>
</evidence>
<dbReference type="InterPro" id="IPR013785">
    <property type="entry name" value="Aldolase_TIM"/>
</dbReference>
<evidence type="ECO:0000256" key="4">
    <source>
        <dbReference type="ARBA" id="ARBA00022630"/>
    </source>
</evidence>
<evidence type="ECO:0000256" key="7">
    <source>
        <dbReference type="ARBA" id="ARBA00022857"/>
    </source>
</evidence>
<keyword evidence="8" id="KW-0694">RNA-binding</keyword>
<dbReference type="InterPro" id="IPR001269">
    <property type="entry name" value="DUS_fam"/>
</dbReference>
<dbReference type="PANTHER" id="PTHR45846:SF1">
    <property type="entry name" value="TRNA-DIHYDROURIDINE(47) SYNTHASE [NAD(P)(+)]-LIKE"/>
    <property type="match status" value="1"/>
</dbReference>
<keyword evidence="5 12" id="KW-0288">FMN</keyword>
<evidence type="ECO:0000256" key="9">
    <source>
        <dbReference type="ARBA" id="ARBA00023002"/>
    </source>
</evidence>
<feature type="domain" description="DUS-like FMN-binding" evidence="15">
    <location>
        <begin position="21"/>
        <end position="318"/>
    </location>
</feature>
<dbReference type="GO" id="GO:0000049">
    <property type="term" value="F:tRNA binding"/>
    <property type="evidence" value="ECO:0007669"/>
    <property type="project" value="UniProtKB-KW"/>
</dbReference>